<dbReference type="CDD" id="cd05247">
    <property type="entry name" value="UDP_G4E_1_SDR_e"/>
    <property type="match status" value="1"/>
</dbReference>
<dbReference type="Proteomes" id="UP000231414">
    <property type="component" value="Unassembled WGS sequence"/>
</dbReference>
<comment type="similarity">
    <text evidence="4 10">Belongs to the NAD(P)-dependent epimerase/dehydratase family.</text>
</comment>
<comment type="caution">
    <text evidence="12">The sequence shown here is derived from an EMBL/GenBank/DDBJ whole genome shotgun (WGS) entry which is preliminary data.</text>
</comment>
<dbReference type="PANTHER" id="PTHR43725:SF53">
    <property type="entry name" value="UDP-ARABINOSE 4-EPIMERASE 1"/>
    <property type="match status" value="1"/>
</dbReference>
<dbReference type="Pfam" id="PF01370">
    <property type="entry name" value="Epimerase"/>
    <property type="match status" value="1"/>
</dbReference>
<evidence type="ECO:0000256" key="8">
    <source>
        <dbReference type="ARBA" id="ARBA00023235"/>
    </source>
</evidence>
<accession>A0A2H0X704</accession>
<dbReference type="Gene3D" id="3.90.25.10">
    <property type="entry name" value="UDP-galactose 4-epimerase, domain 1"/>
    <property type="match status" value="1"/>
</dbReference>
<evidence type="ECO:0000256" key="7">
    <source>
        <dbReference type="ARBA" id="ARBA00023027"/>
    </source>
</evidence>
<keyword evidence="9 10" id="KW-0119">Carbohydrate metabolism</keyword>
<evidence type="ECO:0000256" key="1">
    <source>
        <dbReference type="ARBA" id="ARBA00000083"/>
    </source>
</evidence>
<keyword evidence="8 10" id="KW-0413">Isomerase</keyword>
<comment type="pathway">
    <text evidence="3 10">Carbohydrate metabolism; galactose metabolism.</text>
</comment>
<evidence type="ECO:0000313" key="13">
    <source>
        <dbReference type="Proteomes" id="UP000231414"/>
    </source>
</evidence>
<dbReference type="InterPro" id="IPR001509">
    <property type="entry name" value="Epimerase_deHydtase"/>
</dbReference>
<evidence type="ECO:0000256" key="9">
    <source>
        <dbReference type="ARBA" id="ARBA00023277"/>
    </source>
</evidence>
<dbReference type="EC" id="5.1.3.2" evidence="5 10"/>
<dbReference type="GO" id="GO:0033499">
    <property type="term" value="P:galactose catabolic process via UDP-galactose, Leloir pathway"/>
    <property type="evidence" value="ECO:0007669"/>
    <property type="project" value="TreeGrafter"/>
</dbReference>
<dbReference type="NCBIfam" id="TIGR01179">
    <property type="entry name" value="galE"/>
    <property type="match status" value="1"/>
</dbReference>
<dbReference type="InterPro" id="IPR005886">
    <property type="entry name" value="UDP_G4E"/>
</dbReference>
<dbReference type="AlphaFoldDB" id="A0A2H0X704"/>
<evidence type="ECO:0000256" key="3">
    <source>
        <dbReference type="ARBA" id="ARBA00004947"/>
    </source>
</evidence>
<dbReference type="Gene3D" id="3.40.50.720">
    <property type="entry name" value="NAD(P)-binding Rossmann-like Domain"/>
    <property type="match status" value="1"/>
</dbReference>
<evidence type="ECO:0000256" key="5">
    <source>
        <dbReference type="ARBA" id="ARBA00013189"/>
    </source>
</evidence>
<dbReference type="UniPathway" id="UPA00214"/>
<comment type="cofactor">
    <cofactor evidence="2 10">
        <name>NAD(+)</name>
        <dbReference type="ChEBI" id="CHEBI:57540"/>
    </cofactor>
</comment>
<evidence type="ECO:0000259" key="11">
    <source>
        <dbReference type="Pfam" id="PF01370"/>
    </source>
</evidence>
<evidence type="ECO:0000313" key="12">
    <source>
        <dbReference type="EMBL" id="PIS20706.1"/>
    </source>
</evidence>
<organism evidence="12 13">
    <name type="scientific">candidate division WWE3 bacterium CG08_land_8_20_14_0_20_43_13</name>
    <dbReference type="NCBI Taxonomy" id="1975087"/>
    <lineage>
        <taxon>Bacteria</taxon>
        <taxon>Katanobacteria</taxon>
    </lineage>
</organism>
<comment type="subunit">
    <text evidence="10">Homodimer.</text>
</comment>
<gene>
    <name evidence="12" type="primary">galE</name>
    <name evidence="12" type="ORF">COT52_02405</name>
</gene>
<keyword evidence="7 10" id="KW-0520">NAD</keyword>
<name>A0A2H0X704_UNCKA</name>
<protein>
    <recommendedName>
        <fullName evidence="6 10">UDP-glucose 4-epimerase</fullName>
        <ecNumber evidence="5 10">5.1.3.2</ecNumber>
    </recommendedName>
</protein>
<dbReference type="GO" id="GO:0003978">
    <property type="term" value="F:UDP-glucose 4-epimerase activity"/>
    <property type="evidence" value="ECO:0007669"/>
    <property type="project" value="UniProtKB-UniRule"/>
</dbReference>
<feature type="domain" description="NAD-dependent epimerase/dehydratase" evidence="11">
    <location>
        <begin position="3"/>
        <end position="259"/>
    </location>
</feature>
<reference evidence="13" key="1">
    <citation type="submission" date="2017-09" db="EMBL/GenBank/DDBJ databases">
        <title>Depth-based differentiation of microbial function through sediment-hosted aquifers and enrichment of novel symbionts in the deep terrestrial subsurface.</title>
        <authorList>
            <person name="Probst A.J."/>
            <person name="Ladd B."/>
            <person name="Jarett J.K."/>
            <person name="Geller-Mcgrath D.E."/>
            <person name="Sieber C.M.K."/>
            <person name="Emerson J.B."/>
            <person name="Anantharaman K."/>
            <person name="Thomas B.C."/>
            <person name="Malmstrom R."/>
            <person name="Stieglmeier M."/>
            <person name="Klingl A."/>
            <person name="Woyke T."/>
            <person name="Ryan C.M."/>
            <person name="Banfield J.F."/>
        </authorList>
    </citation>
    <scope>NUCLEOTIDE SEQUENCE [LARGE SCALE GENOMIC DNA]</scope>
</reference>
<comment type="catalytic activity">
    <reaction evidence="1 10">
        <text>UDP-alpha-D-glucose = UDP-alpha-D-galactose</text>
        <dbReference type="Rhea" id="RHEA:22168"/>
        <dbReference type="ChEBI" id="CHEBI:58885"/>
        <dbReference type="ChEBI" id="CHEBI:66914"/>
        <dbReference type="EC" id="5.1.3.2"/>
    </reaction>
</comment>
<dbReference type="PANTHER" id="PTHR43725">
    <property type="entry name" value="UDP-GLUCOSE 4-EPIMERASE"/>
    <property type="match status" value="1"/>
</dbReference>
<proteinExistence type="inferred from homology"/>
<dbReference type="SUPFAM" id="SSF51735">
    <property type="entry name" value="NAD(P)-binding Rossmann-fold domains"/>
    <property type="match status" value="1"/>
</dbReference>
<dbReference type="EMBL" id="PEYW01000035">
    <property type="protein sequence ID" value="PIS20706.1"/>
    <property type="molecule type" value="Genomic_DNA"/>
</dbReference>
<dbReference type="InterPro" id="IPR036291">
    <property type="entry name" value="NAD(P)-bd_dom_sf"/>
</dbReference>
<evidence type="ECO:0000256" key="2">
    <source>
        <dbReference type="ARBA" id="ARBA00001911"/>
    </source>
</evidence>
<sequence length="335" mass="36965">MKILVTGGAGYIGSHAVKTLLEKGNQVIVLDNLHRGYKQAIEFLQGRYGKDRLTFYQIDLREAAAVDQIISKERPAGALHFAALCLVNESMAQPVTYFENNFSGSLNLVKAMLANKVNNLVFSSTCAVYGESQYLPMDELHPANPTNPYGESKLLVEKALRWLGQLNGLKYTVFRYFNVAGAWEDGSIGDSKKPSQLLVQNAVRGALGLEQFSLTCPKVDTPDTTPIRDYINVCDLVEAHLLALDYLFDGGSSEVFNLGTGQGNSVLEVVDEVKRLTGVDFNIGRGEARQGEYAQVYANISKADRLLGWKPRRSLGDSVSSLLAWYKSHPNGWDY</sequence>
<evidence type="ECO:0000256" key="10">
    <source>
        <dbReference type="RuleBase" id="RU366046"/>
    </source>
</evidence>
<evidence type="ECO:0000256" key="4">
    <source>
        <dbReference type="ARBA" id="ARBA00007637"/>
    </source>
</evidence>
<evidence type="ECO:0000256" key="6">
    <source>
        <dbReference type="ARBA" id="ARBA00018569"/>
    </source>
</evidence>